<evidence type="ECO:0000256" key="7">
    <source>
        <dbReference type="ARBA" id="ARBA00022777"/>
    </source>
</evidence>
<dbReference type="InterPro" id="IPR000719">
    <property type="entry name" value="Prot_kinase_dom"/>
</dbReference>
<dbReference type="Pfam" id="PF05461">
    <property type="entry name" value="ApoL"/>
    <property type="match status" value="2"/>
</dbReference>
<evidence type="ECO:0000256" key="5">
    <source>
        <dbReference type="ARBA" id="ARBA00022679"/>
    </source>
</evidence>
<comment type="similarity">
    <text evidence="1">Belongs to the apolipoprotein L family.</text>
</comment>
<feature type="transmembrane region" description="Helical" evidence="13">
    <location>
        <begin position="1018"/>
        <end position="1040"/>
    </location>
</feature>
<feature type="transmembrane region" description="Helical" evidence="13">
    <location>
        <begin position="513"/>
        <end position="531"/>
    </location>
</feature>
<keyword evidence="5" id="KW-0808">Transferase</keyword>
<keyword evidence="8 11" id="KW-0067">ATP-binding</keyword>
<dbReference type="FunFam" id="1.10.510.10:FF:001193">
    <property type="entry name" value="Si:dkey-192d15.1"/>
    <property type="match status" value="1"/>
</dbReference>
<dbReference type="InterPro" id="IPR008405">
    <property type="entry name" value="ApoL"/>
</dbReference>
<dbReference type="Gene3D" id="1.10.510.10">
    <property type="entry name" value="Transferase(Phosphotransferase) domain 1"/>
    <property type="match status" value="2"/>
</dbReference>
<feature type="domain" description="Protein kinase" evidence="14">
    <location>
        <begin position="703"/>
        <end position="956"/>
    </location>
</feature>
<feature type="binding site" evidence="11">
    <location>
        <position position="731"/>
    </location>
    <ligand>
        <name>ATP</name>
        <dbReference type="ChEBI" id="CHEBI:30616"/>
    </ligand>
</feature>
<dbReference type="InterPro" id="IPR008271">
    <property type="entry name" value="Ser/Thr_kinase_AS"/>
</dbReference>
<dbReference type="PROSITE" id="PS00108">
    <property type="entry name" value="PROTEIN_KINASE_ST"/>
    <property type="match status" value="2"/>
</dbReference>
<dbReference type="GO" id="GO:0042157">
    <property type="term" value="P:lipoprotein metabolic process"/>
    <property type="evidence" value="ECO:0007669"/>
    <property type="project" value="InterPro"/>
</dbReference>
<evidence type="ECO:0000256" key="9">
    <source>
        <dbReference type="ARBA" id="ARBA00047899"/>
    </source>
</evidence>
<dbReference type="EC" id="2.7.11.1" evidence="3"/>
<dbReference type="OrthoDB" id="6363454at2759"/>
<proteinExistence type="inferred from homology"/>
<organism evidence="15 16">
    <name type="scientific">Danionella cerebrum</name>
    <dbReference type="NCBI Taxonomy" id="2873325"/>
    <lineage>
        <taxon>Eukaryota</taxon>
        <taxon>Metazoa</taxon>
        <taxon>Chordata</taxon>
        <taxon>Craniata</taxon>
        <taxon>Vertebrata</taxon>
        <taxon>Euteleostomi</taxon>
        <taxon>Actinopterygii</taxon>
        <taxon>Neopterygii</taxon>
        <taxon>Teleostei</taxon>
        <taxon>Ostariophysi</taxon>
        <taxon>Cypriniformes</taxon>
        <taxon>Danionidae</taxon>
        <taxon>Danioninae</taxon>
        <taxon>Danionella</taxon>
    </lineage>
</organism>
<feature type="coiled-coil region" evidence="12">
    <location>
        <begin position="593"/>
        <end position="623"/>
    </location>
</feature>
<dbReference type="PROSITE" id="PS50011">
    <property type="entry name" value="PROTEIN_KINASE_DOM"/>
    <property type="match status" value="2"/>
</dbReference>
<dbReference type="AlphaFoldDB" id="A0A553PZL3"/>
<dbReference type="Pfam" id="PF00069">
    <property type="entry name" value="Pkinase"/>
    <property type="match status" value="2"/>
</dbReference>
<evidence type="ECO:0000259" key="14">
    <source>
        <dbReference type="PROSITE" id="PS50011"/>
    </source>
</evidence>
<dbReference type="InterPro" id="IPR051131">
    <property type="entry name" value="NEK_Ser/Thr_kinase_NIMA"/>
</dbReference>
<dbReference type="InterPro" id="IPR011009">
    <property type="entry name" value="Kinase-like_dom_sf"/>
</dbReference>
<feature type="non-terminal residue" evidence="15">
    <location>
        <position position="1"/>
    </location>
</feature>
<accession>A0A553PZL3</accession>
<keyword evidence="6 11" id="KW-0547">Nucleotide-binding</keyword>
<dbReference type="PANTHER" id="PTHR44899:SF4">
    <property type="entry name" value="SERINE_THREONINE-PROTEIN KINASE NEK1"/>
    <property type="match status" value="1"/>
</dbReference>
<feature type="binding site" evidence="11">
    <location>
        <position position="111"/>
    </location>
    <ligand>
        <name>ATP</name>
        <dbReference type="ChEBI" id="CHEBI:30616"/>
    </ligand>
</feature>
<evidence type="ECO:0000256" key="10">
    <source>
        <dbReference type="ARBA" id="ARBA00048679"/>
    </source>
</evidence>
<protein>
    <recommendedName>
        <fullName evidence="3">non-specific serine/threonine protein kinase</fullName>
        <ecNumber evidence="3">2.7.11.1</ecNumber>
    </recommendedName>
</protein>
<feature type="transmembrane region" description="Helical" evidence="13">
    <location>
        <begin position="1046"/>
        <end position="1065"/>
    </location>
</feature>
<keyword evidence="7" id="KW-0418">Kinase</keyword>
<dbReference type="Proteomes" id="UP000316079">
    <property type="component" value="Unassembled WGS sequence"/>
</dbReference>
<keyword evidence="16" id="KW-1185">Reference proteome</keyword>
<dbReference type="GO" id="GO:0004674">
    <property type="term" value="F:protein serine/threonine kinase activity"/>
    <property type="evidence" value="ECO:0007669"/>
    <property type="project" value="UniProtKB-KW"/>
</dbReference>
<dbReference type="GO" id="GO:0005576">
    <property type="term" value="C:extracellular region"/>
    <property type="evidence" value="ECO:0007669"/>
    <property type="project" value="InterPro"/>
</dbReference>
<evidence type="ECO:0000313" key="16">
    <source>
        <dbReference type="Proteomes" id="UP000316079"/>
    </source>
</evidence>
<dbReference type="SMART" id="SM00220">
    <property type="entry name" value="S_TKc"/>
    <property type="match status" value="2"/>
</dbReference>
<dbReference type="EMBL" id="SRMA01026496">
    <property type="protein sequence ID" value="TRY83129.1"/>
    <property type="molecule type" value="Genomic_DNA"/>
</dbReference>
<keyword evidence="13" id="KW-0812">Transmembrane</keyword>
<dbReference type="PROSITE" id="PS00107">
    <property type="entry name" value="PROTEIN_KINASE_ATP"/>
    <property type="match status" value="2"/>
</dbReference>
<name>A0A553PZL3_9TELE</name>
<feature type="transmembrane region" description="Helical" evidence="13">
    <location>
        <begin position="1163"/>
        <end position="1184"/>
    </location>
</feature>
<feature type="domain" description="Protein kinase" evidence="14">
    <location>
        <begin position="83"/>
        <end position="336"/>
    </location>
</feature>
<comment type="catalytic activity">
    <reaction evidence="9">
        <text>L-threonyl-[protein] + ATP = O-phospho-L-threonyl-[protein] + ADP + H(+)</text>
        <dbReference type="Rhea" id="RHEA:46608"/>
        <dbReference type="Rhea" id="RHEA-COMP:11060"/>
        <dbReference type="Rhea" id="RHEA-COMP:11605"/>
        <dbReference type="ChEBI" id="CHEBI:15378"/>
        <dbReference type="ChEBI" id="CHEBI:30013"/>
        <dbReference type="ChEBI" id="CHEBI:30616"/>
        <dbReference type="ChEBI" id="CHEBI:61977"/>
        <dbReference type="ChEBI" id="CHEBI:456216"/>
        <dbReference type="EC" id="2.7.11.1"/>
    </reaction>
</comment>
<feature type="transmembrane region" description="Helical" evidence="13">
    <location>
        <begin position="543"/>
        <end position="564"/>
    </location>
</feature>
<sequence>IKDFLAEIETAAQNPAVVFLREFIQFIKTIFTDRIQASCSEFPQGFNIHSSSSSATATKMSKLQEQSTDLDARRDQLFQSRGFTIAEKLGEGTSGTAFKVTNKESDECVIKEIVCRNNEHFNRIKGSVNTCKILNHGYIVKYLDSFEGEQNGVIYVVMEYCEGGDLFSRMKKQAQEGFFEEKQILDWLVQLCLALEYIHNKQVIHRDIKPHNIFLLENGYLNLGDFESSKELDGPDAYAKSVVGTELYVSPEALQGRSVWKSEIWSLGWLLHDLCMLDVWSDAIKRRTAHALSMTGHLPQISDRYSTDLRELISEMLSPEPDQRPSAGEILGKPFLTDTVKRNKKIPEQYERQLQKAILAFDEAYTLNFEKFETLVDQWGKAVDSLEQINYGTTAGSLSGAAVGAAGGITAMVGAILAPFTFGTSLIVAGVGIGVGVAGGITGATSNFTKNVKQKAIIQKCEEIKAEFESVSTPIFDSLKTLRKVMKDIEKFKDVASSSNENNFQMSWRVGRATIVGVTEFITLGMLASFGRIAVQTAQVGRAVAAASGVLSGVLVIADIAFIVKDSIEIHEMRNHWKTDNPDQVKSQILKSIARMRKTHKDLDSAVNEIEKTRMELNEDIERVVGGEGSYGIKDFLAEIETAALYPAVVFKENSFSLLRRSSQTEYKLPALNFHRESTFIPAVHHTATKMSKLQEQSTDLDARRDQKLGEGTSGTAFKVTNKESDECVIKEIVCRNNEHFNRIKDSVNTCKILNHGYIVKYLDSFEGEQSGVIYVVMEYCEGGDLFSRMKKQAQEGFFEEEQILDWLVQLCLALEYIHYRQVIHRDIKPHNIFLAEYGNLNLGDFESSKELDGPDAYAKSVVGTELYVSPEALQGRSVWKSEIWSLGWLLHDLCMLDVWSDAIKRRTAHALSMTGHLPQISDRYSTDLRELISEMLSPEPDQRPSAGEILGKPFLTDAVQRNMGIPEKHERQLQKAILAFDEAYTLNFEKFETLVDQWGKAVDSLEQINYGTTAGSLSGAAVGAAGGITALVGAMLAPFTFGTSLIVAGVGIGVGVAGGITGATSNITKSVKQKTIIQRCEEIKAEFERVSTPIFDSLKALRKVMKDIEKFKDVASSSNENNFQMSWRVGRATIVGAGEFIALGMVASFGRMAVQTAKVGRAIAAASGILSGVLVIADIAFIVKDSIEIHEMRNHWKTDNPDQVKSQILKSIAQMRKTHKDLETAVNEIENTRMELNEVIERARALAKQESATQNK</sequence>
<evidence type="ECO:0000256" key="3">
    <source>
        <dbReference type="ARBA" id="ARBA00012513"/>
    </source>
</evidence>
<keyword evidence="4" id="KW-0723">Serine/threonine-protein kinase</keyword>
<evidence type="ECO:0000256" key="1">
    <source>
        <dbReference type="ARBA" id="ARBA00010090"/>
    </source>
</evidence>
<gene>
    <name evidence="15" type="ORF">DNTS_020647</name>
</gene>
<dbReference type="GO" id="GO:0006869">
    <property type="term" value="P:lipid transport"/>
    <property type="evidence" value="ECO:0007669"/>
    <property type="project" value="InterPro"/>
</dbReference>
<dbReference type="PANTHER" id="PTHR44899">
    <property type="entry name" value="CAMK FAMILY PROTEIN KINASE"/>
    <property type="match status" value="1"/>
</dbReference>
<feature type="transmembrane region" description="Helical" evidence="13">
    <location>
        <begin position="1133"/>
        <end position="1151"/>
    </location>
</feature>
<evidence type="ECO:0000256" key="8">
    <source>
        <dbReference type="ARBA" id="ARBA00022840"/>
    </source>
</evidence>
<dbReference type="GO" id="GO:0008289">
    <property type="term" value="F:lipid binding"/>
    <property type="evidence" value="ECO:0007669"/>
    <property type="project" value="InterPro"/>
</dbReference>
<feature type="transmembrane region" description="Helical" evidence="13">
    <location>
        <begin position="398"/>
        <end position="420"/>
    </location>
</feature>
<keyword evidence="12" id="KW-0175">Coiled coil</keyword>
<evidence type="ECO:0000256" key="13">
    <source>
        <dbReference type="SAM" id="Phobius"/>
    </source>
</evidence>
<keyword evidence="13" id="KW-0472">Membrane</keyword>
<dbReference type="GO" id="GO:0005524">
    <property type="term" value="F:ATP binding"/>
    <property type="evidence" value="ECO:0007669"/>
    <property type="project" value="UniProtKB-UniRule"/>
</dbReference>
<evidence type="ECO:0000256" key="4">
    <source>
        <dbReference type="ARBA" id="ARBA00022527"/>
    </source>
</evidence>
<feature type="coiled-coil region" evidence="12">
    <location>
        <begin position="1213"/>
        <end position="1250"/>
    </location>
</feature>
<reference evidence="15 16" key="1">
    <citation type="journal article" date="2019" name="Sci. Data">
        <title>Hybrid genome assembly and annotation of Danionella translucida.</title>
        <authorList>
            <person name="Kadobianskyi M."/>
            <person name="Schulze L."/>
            <person name="Schuelke M."/>
            <person name="Judkewitz B."/>
        </authorList>
    </citation>
    <scope>NUCLEOTIDE SEQUENCE [LARGE SCALE GENOMIC DNA]</scope>
    <source>
        <strain evidence="15 16">Bolton</strain>
    </source>
</reference>
<evidence type="ECO:0000256" key="11">
    <source>
        <dbReference type="PROSITE-ProRule" id="PRU10141"/>
    </source>
</evidence>
<evidence type="ECO:0000256" key="12">
    <source>
        <dbReference type="SAM" id="Coils"/>
    </source>
</evidence>
<dbReference type="InterPro" id="IPR017441">
    <property type="entry name" value="Protein_kinase_ATP_BS"/>
</dbReference>
<feature type="transmembrane region" description="Helical" evidence="13">
    <location>
        <begin position="426"/>
        <end position="445"/>
    </location>
</feature>
<keyword evidence="13" id="KW-1133">Transmembrane helix</keyword>
<comment type="catalytic activity">
    <reaction evidence="10">
        <text>L-seryl-[protein] + ATP = O-phospho-L-seryl-[protein] + ADP + H(+)</text>
        <dbReference type="Rhea" id="RHEA:17989"/>
        <dbReference type="Rhea" id="RHEA-COMP:9863"/>
        <dbReference type="Rhea" id="RHEA-COMP:11604"/>
        <dbReference type="ChEBI" id="CHEBI:15378"/>
        <dbReference type="ChEBI" id="CHEBI:29999"/>
        <dbReference type="ChEBI" id="CHEBI:30616"/>
        <dbReference type="ChEBI" id="CHEBI:83421"/>
        <dbReference type="ChEBI" id="CHEBI:456216"/>
        <dbReference type="EC" id="2.7.11.1"/>
    </reaction>
</comment>
<comment type="similarity">
    <text evidence="2">Belongs to the protein kinase superfamily. NEK Ser/Thr protein kinase family. NIMA subfamily.</text>
</comment>
<dbReference type="SUPFAM" id="SSF56112">
    <property type="entry name" value="Protein kinase-like (PK-like)"/>
    <property type="match status" value="2"/>
</dbReference>
<evidence type="ECO:0000313" key="15">
    <source>
        <dbReference type="EMBL" id="TRY83129.1"/>
    </source>
</evidence>
<evidence type="ECO:0000256" key="6">
    <source>
        <dbReference type="ARBA" id="ARBA00022741"/>
    </source>
</evidence>
<evidence type="ECO:0000256" key="2">
    <source>
        <dbReference type="ARBA" id="ARBA00010886"/>
    </source>
</evidence>
<comment type="caution">
    <text evidence="15">The sequence shown here is derived from an EMBL/GenBank/DDBJ whole genome shotgun (WGS) entry which is preliminary data.</text>
</comment>